<dbReference type="OrthoDB" id="6028159at2"/>
<evidence type="ECO:0000256" key="1">
    <source>
        <dbReference type="SAM" id="Phobius"/>
    </source>
</evidence>
<evidence type="ECO:0000313" key="3">
    <source>
        <dbReference type="Proteomes" id="UP000298471"/>
    </source>
</evidence>
<protein>
    <submittedName>
        <fullName evidence="2">Uncharacterized protein</fullName>
    </submittedName>
</protein>
<keyword evidence="1" id="KW-0472">Membrane</keyword>
<dbReference type="InterPro" id="IPR048136">
    <property type="entry name" value="STM3941-like"/>
</dbReference>
<feature type="transmembrane region" description="Helical" evidence="1">
    <location>
        <begin position="12"/>
        <end position="31"/>
    </location>
</feature>
<dbReference type="AlphaFoldDB" id="A0A4Z0PUY9"/>
<proteinExistence type="predicted"/>
<keyword evidence="3" id="KW-1185">Reference proteome</keyword>
<dbReference type="NCBIfam" id="NF041635">
    <property type="entry name" value="STM3941_fam"/>
    <property type="match status" value="1"/>
</dbReference>
<dbReference type="RefSeq" id="WP_135398891.1">
    <property type="nucleotide sequence ID" value="NZ_SRMB01000007.1"/>
</dbReference>
<keyword evidence="1" id="KW-0812">Transmembrane</keyword>
<organism evidence="2 3">
    <name type="scientific">Hymenobacter metallicola</name>
    <dbReference type="NCBI Taxonomy" id="2563114"/>
    <lineage>
        <taxon>Bacteria</taxon>
        <taxon>Pseudomonadati</taxon>
        <taxon>Bacteroidota</taxon>
        <taxon>Cytophagia</taxon>
        <taxon>Cytophagales</taxon>
        <taxon>Hymenobacteraceae</taxon>
        <taxon>Hymenobacter</taxon>
    </lineage>
</organism>
<keyword evidence="1" id="KW-1133">Transmembrane helix</keyword>
<evidence type="ECO:0000313" key="2">
    <source>
        <dbReference type="EMBL" id="TGE21109.1"/>
    </source>
</evidence>
<gene>
    <name evidence="2" type="ORF">E5K02_24155</name>
</gene>
<accession>A0A4Z0PUY9</accession>
<dbReference type="EMBL" id="SRMB01000007">
    <property type="protein sequence ID" value="TGE21109.1"/>
    <property type="molecule type" value="Genomic_DNA"/>
</dbReference>
<dbReference type="Proteomes" id="UP000298471">
    <property type="component" value="Unassembled WGS sequence"/>
</dbReference>
<sequence length="172" mass="19683">MEVKLYKSPWRAILLMLGCSVFVAAGIWMLNQDTAPSWVAWMSILFFGLGYPVGLFNLLDRRPQIIINTVGIFDRMSHHEFINWEIIEGAYLVEVHHQKFICLLVAPDFEPSRKKGAVHKSLIGISKAMGFQELNISLGLIQIDEFRFTEFIMAMSKADSGNRRKLLDQFSC</sequence>
<reference evidence="2 3" key="1">
    <citation type="submission" date="2019-04" db="EMBL/GenBank/DDBJ databases">
        <authorList>
            <person name="Feng G."/>
            <person name="Zhang J."/>
            <person name="Zhu H."/>
        </authorList>
    </citation>
    <scope>NUCLEOTIDE SEQUENCE [LARGE SCALE GENOMIC DNA]</scope>
    <source>
        <strain evidence="2 3">9PBR-1</strain>
    </source>
</reference>
<feature type="transmembrane region" description="Helical" evidence="1">
    <location>
        <begin position="37"/>
        <end position="59"/>
    </location>
</feature>
<name>A0A4Z0PUY9_9BACT</name>
<comment type="caution">
    <text evidence="2">The sequence shown here is derived from an EMBL/GenBank/DDBJ whole genome shotgun (WGS) entry which is preliminary data.</text>
</comment>